<evidence type="ECO:0000313" key="1">
    <source>
        <dbReference type="EMBL" id="EPG76086.1"/>
    </source>
</evidence>
<proteinExistence type="predicted"/>
<dbReference type="EMBL" id="AKWZ02000002">
    <property type="protein sequence ID" value="EPG76086.1"/>
    <property type="molecule type" value="Genomic_DNA"/>
</dbReference>
<gene>
    <name evidence="1" type="ORF">LEP1GSC058_0327</name>
</gene>
<organism evidence="1 2">
    <name type="scientific">Leptospira fainei serovar Hurstbridge str. BUT 6</name>
    <dbReference type="NCBI Taxonomy" id="1193011"/>
    <lineage>
        <taxon>Bacteria</taxon>
        <taxon>Pseudomonadati</taxon>
        <taxon>Spirochaetota</taxon>
        <taxon>Spirochaetia</taxon>
        <taxon>Leptospirales</taxon>
        <taxon>Leptospiraceae</taxon>
        <taxon>Leptospira</taxon>
    </lineage>
</organism>
<name>S3V097_9LEPT</name>
<dbReference type="Proteomes" id="UP000014540">
    <property type="component" value="Unassembled WGS sequence"/>
</dbReference>
<dbReference type="AlphaFoldDB" id="S3V097"/>
<accession>S3V097</accession>
<evidence type="ECO:0000313" key="2">
    <source>
        <dbReference type="Proteomes" id="UP000014540"/>
    </source>
</evidence>
<keyword evidence="2" id="KW-1185">Reference proteome</keyword>
<protein>
    <submittedName>
        <fullName evidence="1">Uncharacterized protein</fullName>
    </submittedName>
</protein>
<comment type="caution">
    <text evidence="1">The sequence shown here is derived from an EMBL/GenBank/DDBJ whole genome shotgun (WGS) entry which is preliminary data.</text>
</comment>
<sequence>MEKVPESKPIYQSRTRNQADYKIEIPLFEEFIVKIGCKQNSFNKRTVLLDPYPDFLSTNGGFEIERLRNRLDFGINSTRILIY</sequence>
<reference evidence="1" key="1">
    <citation type="submission" date="2013-04" db="EMBL/GenBank/DDBJ databases">
        <authorList>
            <person name="Harkins D.M."/>
            <person name="Durkin A.S."/>
            <person name="Selengut J.D."/>
            <person name="Sanka R."/>
            <person name="DePew J."/>
            <person name="Purushe J."/>
            <person name="Ahmed A."/>
            <person name="van der Linden H."/>
            <person name="Goris M.G.A."/>
            <person name="Hartskeerl R.A."/>
            <person name="Vinetz J.M."/>
            <person name="Sutton G.G."/>
            <person name="Nelson W.C."/>
            <person name="Fouts D.E."/>
        </authorList>
    </citation>
    <scope>NUCLEOTIDE SEQUENCE [LARGE SCALE GENOMIC DNA]</scope>
    <source>
        <strain evidence="1">BUT 6</strain>
    </source>
</reference>